<dbReference type="EMBL" id="CP019288">
    <property type="protein sequence ID" value="QHI37376.1"/>
    <property type="molecule type" value="Genomic_DNA"/>
</dbReference>
<proteinExistence type="predicted"/>
<evidence type="ECO:0000313" key="2">
    <source>
        <dbReference type="Proteomes" id="UP000464657"/>
    </source>
</evidence>
<gene>
    <name evidence="1" type="ORF">IMCC3317_27550</name>
</gene>
<dbReference type="KEGG" id="kan:IMCC3317_27550"/>
<dbReference type="RefSeq" id="WP_262887040.1">
    <property type="nucleotide sequence ID" value="NZ_CP019288.1"/>
</dbReference>
<dbReference type="AlphaFoldDB" id="A0A7L4ZMF2"/>
<name>A0A7L4ZMF2_9FLAO</name>
<organism evidence="1 2">
    <name type="scientific">Kordia antarctica</name>
    <dbReference type="NCBI Taxonomy" id="1218801"/>
    <lineage>
        <taxon>Bacteria</taxon>
        <taxon>Pseudomonadati</taxon>
        <taxon>Bacteroidota</taxon>
        <taxon>Flavobacteriia</taxon>
        <taxon>Flavobacteriales</taxon>
        <taxon>Flavobacteriaceae</taxon>
        <taxon>Kordia</taxon>
    </lineage>
</organism>
<reference evidence="1 2" key="1">
    <citation type="journal article" date="2013" name="Int. J. Syst. Evol. Microbiol.">
        <title>Kordia antarctica sp. nov., isolated from Antarctic seawater.</title>
        <authorList>
            <person name="Baek K."/>
            <person name="Choi A."/>
            <person name="Kang I."/>
            <person name="Lee K."/>
            <person name="Cho J.C."/>
        </authorList>
    </citation>
    <scope>NUCLEOTIDE SEQUENCE [LARGE SCALE GENOMIC DNA]</scope>
    <source>
        <strain evidence="1 2">IMCC3317</strain>
    </source>
</reference>
<protein>
    <submittedName>
        <fullName evidence="1">Uncharacterized protein</fullName>
    </submittedName>
</protein>
<dbReference type="Proteomes" id="UP000464657">
    <property type="component" value="Chromosome"/>
</dbReference>
<keyword evidence="2" id="KW-1185">Reference proteome</keyword>
<sequence>MILKEQRKELKKILGYHYTAGVLKILKEKKETIAQRNRILGL</sequence>
<evidence type="ECO:0000313" key="1">
    <source>
        <dbReference type="EMBL" id="QHI37376.1"/>
    </source>
</evidence>
<accession>A0A7L4ZMF2</accession>